<gene>
    <name evidence="2" type="ORF">D5281_17440</name>
</gene>
<reference evidence="2" key="1">
    <citation type="submission" date="2018-09" db="EMBL/GenBank/DDBJ databases">
        <title>Murine metabolic-syndrome-specific gut microbial biobank.</title>
        <authorList>
            <person name="Liu C."/>
        </authorList>
    </citation>
    <scope>NUCLEOTIDE SEQUENCE</scope>
    <source>
        <strain evidence="2">D42-62</strain>
    </source>
</reference>
<keyword evidence="1" id="KW-0812">Transmembrane</keyword>
<evidence type="ECO:0000313" key="3">
    <source>
        <dbReference type="Proteomes" id="UP001154420"/>
    </source>
</evidence>
<keyword evidence="1" id="KW-1133">Transmembrane helix</keyword>
<keyword evidence="1" id="KW-0472">Membrane</keyword>
<dbReference type="AlphaFoldDB" id="A0A9X5BIJ4"/>
<accession>A0A9X5BIJ4</accession>
<keyword evidence="3" id="KW-1185">Reference proteome</keyword>
<dbReference type="Proteomes" id="UP001154420">
    <property type="component" value="Unassembled WGS sequence"/>
</dbReference>
<evidence type="ECO:0000256" key="1">
    <source>
        <dbReference type="SAM" id="Phobius"/>
    </source>
</evidence>
<organism evidence="2 3">
    <name type="scientific">Parablautia muri</name>
    <dbReference type="NCBI Taxonomy" id="2320879"/>
    <lineage>
        <taxon>Bacteria</taxon>
        <taxon>Bacillati</taxon>
        <taxon>Bacillota</taxon>
        <taxon>Clostridia</taxon>
        <taxon>Lachnospirales</taxon>
        <taxon>Lachnospiraceae</taxon>
        <taxon>Parablautia</taxon>
    </lineage>
</organism>
<sequence>MPVISFLLDYIAVMGLFIFLGYYFYEGVKRMADAIRFFLYSSPFLDRQSVWFFPPPYALFALCLLPKGSIRLLMMNFEK</sequence>
<protein>
    <submittedName>
        <fullName evidence="2">Uncharacterized protein</fullName>
    </submittedName>
</protein>
<proteinExistence type="predicted"/>
<dbReference type="EMBL" id="QZDT01000035">
    <property type="protein sequence ID" value="NBJ94319.1"/>
    <property type="molecule type" value="Genomic_DNA"/>
</dbReference>
<name>A0A9X5BIJ4_9FIRM</name>
<evidence type="ECO:0000313" key="2">
    <source>
        <dbReference type="EMBL" id="NBJ94319.1"/>
    </source>
</evidence>
<comment type="caution">
    <text evidence="2">The sequence shown here is derived from an EMBL/GenBank/DDBJ whole genome shotgun (WGS) entry which is preliminary data.</text>
</comment>
<feature type="transmembrane region" description="Helical" evidence="1">
    <location>
        <begin position="7"/>
        <end position="25"/>
    </location>
</feature>